<evidence type="ECO:0000313" key="3">
    <source>
        <dbReference type="EMBL" id="RZG65052.1"/>
    </source>
</evidence>
<reference evidence="3 4" key="1">
    <citation type="submission" date="2019-02" db="EMBL/GenBank/DDBJ databases">
        <title>The Batch Genome Submission of Acinetobacter spp. strains.</title>
        <authorList>
            <person name="Qin J."/>
            <person name="Hu Y."/>
            <person name="Ye H."/>
            <person name="Wei L."/>
            <person name="Feng Y."/>
            <person name="Zong Z."/>
        </authorList>
    </citation>
    <scope>NUCLEOTIDE SEQUENCE [LARGE SCALE GENOMIC DNA]</scope>
    <source>
        <strain evidence="3 4">WCHABo060081</strain>
    </source>
</reference>
<proteinExistence type="predicted"/>
<dbReference type="InterPro" id="IPR011528">
    <property type="entry name" value="NERD"/>
</dbReference>
<accession>A0A4Q7APH9</accession>
<dbReference type="STRING" id="202951.GCA_001485025_03054"/>
<dbReference type="Pfam" id="PF08378">
    <property type="entry name" value="NERD"/>
    <property type="match status" value="1"/>
</dbReference>
<dbReference type="AlphaFoldDB" id="A0A4Q7APH9"/>
<dbReference type="EMBL" id="SGSU01000018">
    <property type="protein sequence ID" value="RZG65052.1"/>
    <property type="molecule type" value="Genomic_DNA"/>
</dbReference>
<keyword evidence="1" id="KW-1133">Transmembrane helix</keyword>
<dbReference type="Proteomes" id="UP000293483">
    <property type="component" value="Unassembled WGS sequence"/>
</dbReference>
<keyword evidence="1" id="KW-0812">Transmembrane</keyword>
<feature type="transmembrane region" description="Helical" evidence="1">
    <location>
        <begin position="6"/>
        <end position="27"/>
    </location>
</feature>
<sequence length="219" mass="25736">MDIVQIFSPLFSQLWWLILLLVAAGLFKVFTPFLKGKIGEFAVSTQAKLYLDKEKYSLLNDCTLPDEQNQTTQIDHILLSPYGIFVIETKNYKGWIFGGARQKMWTQKIYKKSFKFQNPLHQNYKHQKVLQTLLSDLVEPAWMHSIVVFMPDCEFKSSMPENVFRGAAWADYVKGFREELIPEMTLKRIQLRIEKAVLEKSWKTNRTHVENLRQKNETV</sequence>
<evidence type="ECO:0000259" key="2">
    <source>
        <dbReference type="PROSITE" id="PS50965"/>
    </source>
</evidence>
<evidence type="ECO:0000256" key="1">
    <source>
        <dbReference type="SAM" id="Phobius"/>
    </source>
</evidence>
<dbReference type="PROSITE" id="PS50965">
    <property type="entry name" value="NERD"/>
    <property type="match status" value="1"/>
</dbReference>
<comment type="caution">
    <text evidence="3">The sequence shown here is derived from an EMBL/GenBank/DDBJ whole genome shotgun (WGS) entry which is preliminary data.</text>
</comment>
<gene>
    <name evidence="3" type="ORF">EXE25_14770</name>
</gene>
<organism evidence="3 4">
    <name type="scientific">Acinetobacter bouvetii</name>
    <dbReference type="NCBI Taxonomy" id="202951"/>
    <lineage>
        <taxon>Bacteria</taxon>
        <taxon>Pseudomonadati</taxon>
        <taxon>Pseudomonadota</taxon>
        <taxon>Gammaproteobacteria</taxon>
        <taxon>Moraxellales</taxon>
        <taxon>Moraxellaceae</taxon>
        <taxon>Acinetobacter</taxon>
    </lineage>
</organism>
<dbReference type="RefSeq" id="WP_130147585.1">
    <property type="nucleotide sequence ID" value="NZ_SGSU01000018.1"/>
</dbReference>
<name>A0A4Q7APH9_9GAMM</name>
<protein>
    <submittedName>
        <fullName evidence="3">NERD domain-containing protein</fullName>
    </submittedName>
</protein>
<evidence type="ECO:0000313" key="4">
    <source>
        <dbReference type="Proteomes" id="UP000293483"/>
    </source>
</evidence>
<keyword evidence="1" id="KW-0472">Membrane</keyword>
<feature type="domain" description="NERD" evidence="2">
    <location>
        <begin position="35"/>
        <end position="153"/>
    </location>
</feature>